<reference evidence="2" key="1">
    <citation type="journal article" date="2022" name="Mol. Ecol. Resour.">
        <title>The genomes of chicory, endive, great burdock and yacon provide insights into Asteraceae palaeo-polyploidization history and plant inulin production.</title>
        <authorList>
            <person name="Fan W."/>
            <person name="Wang S."/>
            <person name="Wang H."/>
            <person name="Wang A."/>
            <person name="Jiang F."/>
            <person name="Liu H."/>
            <person name="Zhao H."/>
            <person name="Xu D."/>
            <person name="Zhang Y."/>
        </authorList>
    </citation>
    <scope>NUCLEOTIDE SEQUENCE [LARGE SCALE GENOMIC DNA]</scope>
    <source>
        <strain evidence="2">cv. Niubang</strain>
    </source>
</reference>
<reference evidence="1 2" key="2">
    <citation type="journal article" date="2022" name="Mol. Ecol. Resour.">
        <title>The genomes of chicory, endive, great burdock and yacon provide insights into Asteraceae paleo-polyploidization history and plant inulin production.</title>
        <authorList>
            <person name="Fan W."/>
            <person name="Wang S."/>
            <person name="Wang H."/>
            <person name="Wang A."/>
            <person name="Jiang F."/>
            <person name="Liu H."/>
            <person name="Zhao H."/>
            <person name="Xu D."/>
            <person name="Zhang Y."/>
        </authorList>
    </citation>
    <scope>NUCLEOTIDE SEQUENCE [LARGE SCALE GENOMIC DNA]</scope>
    <source>
        <strain evidence="2">cv. Niubang</strain>
    </source>
</reference>
<sequence>MLLADERSGVILFKFLRARDFKVKYAFTMLKNVVAWRKEFGIESLMDEDLGIEQEKAGYMHGVDKEGHPVCYNAYGEYQCIRIKNCIKKLSPTTRNRQSFWRIQFLEKSIRKLDFSPDGISTIV</sequence>
<proteinExistence type="predicted"/>
<name>A0ACB9DP30_ARCLA</name>
<dbReference type="Proteomes" id="UP001055879">
    <property type="component" value="Linkage Group LG03"/>
</dbReference>
<evidence type="ECO:0000313" key="2">
    <source>
        <dbReference type="Proteomes" id="UP001055879"/>
    </source>
</evidence>
<dbReference type="EMBL" id="CM042049">
    <property type="protein sequence ID" value="KAI3748068.1"/>
    <property type="molecule type" value="Genomic_DNA"/>
</dbReference>
<organism evidence="1 2">
    <name type="scientific">Arctium lappa</name>
    <name type="common">Greater burdock</name>
    <name type="synonym">Lappa major</name>
    <dbReference type="NCBI Taxonomy" id="4217"/>
    <lineage>
        <taxon>Eukaryota</taxon>
        <taxon>Viridiplantae</taxon>
        <taxon>Streptophyta</taxon>
        <taxon>Embryophyta</taxon>
        <taxon>Tracheophyta</taxon>
        <taxon>Spermatophyta</taxon>
        <taxon>Magnoliopsida</taxon>
        <taxon>eudicotyledons</taxon>
        <taxon>Gunneridae</taxon>
        <taxon>Pentapetalae</taxon>
        <taxon>asterids</taxon>
        <taxon>campanulids</taxon>
        <taxon>Asterales</taxon>
        <taxon>Asteraceae</taxon>
        <taxon>Carduoideae</taxon>
        <taxon>Cardueae</taxon>
        <taxon>Arctiinae</taxon>
        <taxon>Arctium</taxon>
    </lineage>
</organism>
<keyword evidence="2" id="KW-1185">Reference proteome</keyword>
<comment type="caution">
    <text evidence="1">The sequence shown here is derived from an EMBL/GenBank/DDBJ whole genome shotgun (WGS) entry which is preliminary data.</text>
</comment>
<protein>
    <submittedName>
        <fullName evidence="1">Uncharacterized protein</fullName>
    </submittedName>
</protein>
<gene>
    <name evidence="1" type="ORF">L6452_10909</name>
</gene>
<accession>A0ACB9DP30</accession>
<evidence type="ECO:0000313" key="1">
    <source>
        <dbReference type="EMBL" id="KAI3748068.1"/>
    </source>
</evidence>